<dbReference type="Proteomes" id="UP000605970">
    <property type="component" value="Unassembled WGS sequence"/>
</dbReference>
<feature type="signal peptide" evidence="1">
    <location>
        <begin position="1"/>
        <end position="21"/>
    </location>
</feature>
<comment type="caution">
    <text evidence="2">The sequence shown here is derived from an EMBL/GenBank/DDBJ whole genome shotgun (WGS) entry which is preliminary data.</text>
</comment>
<dbReference type="EMBL" id="JABEBT010000010">
    <property type="protein sequence ID" value="KAF7638737.1"/>
    <property type="molecule type" value="Genomic_DNA"/>
</dbReference>
<keyword evidence="1" id="KW-0732">Signal</keyword>
<sequence>MFYIIQILSILFLIINQYLESKLDNNFFEINKEKRNFLKKNKRHSSISNVLIEMVNCEHVDLIDCSDYKNKEICICKERLRIMKNMNKYYIYYINMTLHQKWIQSQKIFL</sequence>
<proteinExistence type="predicted"/>
<reference evidence="2" key="1">
    <citation type="journal article" date="2020" name="Ecol. Evol.">
        <title>Genome structure and content of the rice root-knot nematode (Meloidogyne graminicola).</title>
        <authorList>
            <person name="Phan N.T."/>
            <person name="Danchin E.G.J."/>
            <person name="Klopp C."/>
            <person name="Perfus-Barbeoch L."/>
            <person name="Kozlowski D.K."/>
            <person name="Koutsovoulos G.D."/>
            <person name="Lopez-Roques C."/>
            <person name="Bouchez O."/>
            <person name="Zahm M."/>
            <person name="Besnard G."/>
            <person name="Bellafiore S."/>
        </authorList>
    </citation>
    <scope>NUCLEOTIDE SEQUENCE</scope>
    <source>
        <strain evidence="2">VN-18</strain>
    </source>
</reference>
<name>A0A8S9ZYN2_9BILA</name>
<accession>A0A8S9ZYN2</accession>
<dbReference type="OrthoDB" id="5837513at2759"/>
<dbReference type="AlphaFoldDB" id="A0A8S9ZYN2"/>
<evidence type="ECO:0000313" key="3">
    <source>
        <dbReference type="Proteomes" id="UP000605970"/>
    </source>
</evidence>
<evidence type="ECO:0000256" key="1">
    <source>
        <dbReference type="SAM" id="SignalP"/>
    </source>
</evidence>
<evidence type="ECO:0000313" key="2">
    <source>
        <dbReference type="EMBL" id="KAF7638737.1"/>
    </source>
</evidence>
<keyword evidence="3" id="KW-1185">Reference proteome</keyword>
<organism evidence="2 3">
    <name type="scientific">Meloidogyne graminicola</name>
    <dbReference type="NCBI Taxonomy" id="189291"/>
    <lineage>
        <taxon>Eukaryota</taxon>
        <taxon>Metazoa</taxon>
        <taxon>Ecdysozoa</taxon>
        <taxon>Nematoda</taxon>
        <taxon>Chromadorea</taxon>
        <taxon>Rhabditida</taxon>
        <taxon>Tylenchina</taxon>
        <taxon>Tylenchomorpha</taxon>
        <taxon>Tylenchoidea</taxon>
        <taxon>Meloidogynidae</taxon>
        <taxon>Meloidogyninae</taxon>
        <taxon>Meloidogyne</taxon>
    </lineage>
</organism>
<protein>
    <submittedName>
        <fullName evidence="2">Uncharacterized protein</fullName>
    </submittedName>
</protein>
<feature type="chain" id="PRO_5035880510" evidence="1">
    <location>
        <begin position="22"/>
        <end position="110"/>
    </location>
</feature>
<gene>
    <name evidence="2" type="ORF">Mgra_00001818</name>
</gene>